<protein>
    <recommendedName>
        <fullName evidence="4">Protein MMS22-like</fullName>
    </recommendedName>
    <alternativeName>
        <fullName evidence="10">Methyl methanesulfonate-sensitivity protein 22-like</fullName>
    </alternativeName>
</protein>
<dbReference type="InterPro" id="IPR042320">
    <property type="entry name" value="MMS22-like"/>
</dbReference>
<proteinExistence type="inferred from homology"/>
<dbReference type="Pfam" id="PF14911">
    <property type="entry name" value="MMS22L_C"/>
    <property type="match status" value="1"/>
</dbReference>
<accession>A0AAV2TYJ3</accession>
<evidence type="ECO:0000256" key="7">
    <source>
        <dbReference type="ARBA" id="ARBA00022853"/>
    </source>
</evidence>
<dbReference type="GO" id="GO:0043596">
    <property type="term" value="C:nuclear replication fork"/>
    <property type="evidence" value="ECO:0007669"/>
    <property type="project" value="TreeGrafter"/>
</dbReference>
<feature type="domain" description="MMS22-like C-terminal" evidence="12">
    <location>
        <begin position="912"/>
        <end position="1030"/>
    </location>
</feature>
<dbReference type="PANTHER" id="PTHR28547:SF1">
    <property type="entry name" value="PROTEIN MMS22-LIKE"/>
    <property type="match status" value="1"/>
</dbReference>
<evidence type="ECO:0000313" key="14">
    <source>
        <dbReference type="Proteomes" id="UP001497525"/>
    </source>
</evidence>
<sequence length="1188" mass="134239">MSDPTFWTPPDSPKFTGGLSDIPDDLDGDLFLETQGNTSEPARTHNELLGLSCGSCDSFSFLNWFERLDHCPLSLETPNCFALLWNRVSILKNINVSGLHTVDYTQGARNDITVLLTILHASIRSKLVREQCGPTVQRMRSILLLLGPSFRPTKETSHLFHAQIEIWIVFTKMFEFICKPNDGRPSLFNTSDTARSANAALGLEPTSTPDACDYLMDIILENLVAFYSKNLDGDFRCTCTDNLWIVLIRFAEKYHSDWFKYLHGKMNKMGVRHRATVFEPRSLESLRPSHGLPSSDDCTSEKRDVWSVYWPILAHTASLHRTYIAFCSNSEVPSQQIQKYSIVIWLIRTQFLGESSLSEKEAQLALRCLLSLADEWGFNIEIIRSLWLYFIRRLDCGFIRPPESDGSTTSSTGLQFDEWLGLVQATVDSELNSFQLFCLLVRKVPWSHVAELNSVIKTPLISLTRQAALHYFVLLGHLLDSFFTCQTDGTLSQSADFGILVDFILECCPNYSVSSELQNWDSGRRCATLQGLQYLITLCKYHWMLRQDCAAEYSLKANIRRLVSLASSIRLSLASSSLTSAESATVPPDRLSSFGLRLELTQITAQFGCDLVHDGDVSRDRIEHLLLFLSISLDSSLFLSVTWTDDPKWTSFLECLFSLVCEQQESVPVQTIRRLLWNDLFPHYYKRIQKQSGGAQTPAQNTLRIARDLASIGIGFVRLREPPANLEPIGKCQPVDLFELFSLGRNVDHSLHFAFCEVCFSNPYVVQQILPAIFTDSTDKEDVSWRFLTVWLSYCLLVKPSCDDRAQNQFSSFEHLTAVGNQVAEFLTTDVAALLGDADADFTLINIAAHYDQFSTFHARMAYKSLASKHLSRLCQLLCDCCSISTTAKENGIGIKYCLVPNVTADTLCSVGFRSAALLVRHCAALLYTPVTSGVGCSSLENLINNFVLPRQLFEWDKLNASELHPDNDLFTVLAIECMRDKLTEITTGLAQLSWRSDAYIGRILRDIIRLYYRNLGPQCIANAVVNSPAIEFRAHLLELSAQEALAGLKRPSSTDESHPSARRFVLKSRSAEKGHTTERQHVRSVLTKWLKLASIVDRNTHSPEVYQRDAPWIVFPILLMLDREVDEFLSSELHDEAKSLIIKYRTAVQSVESNELKKYLNDSCLALERKYNEFSMSLRGFFGIKTE</sequence>
<keyword evidence="9" id="KW-0539">Nucleus</keyword>
<evidence type="ECO:0000256" key="3">
    <source>
        <dbReference type="ARBA" id="ARBA00006585"/>
    </source>
</evidence>
<keyword evidence="7" id="KW-0156">Chromatin regulator</keyword>
<dbReference type="Pfam" id="PF14910">
    <property type="entry name" value="MMS22L_N"/>
    <property type="match status" value="1"/>
</dbReference>
<comment type="similarity">
    <text evidence="3">Belongs to the MMS22 family. MMS22L subfamily.</text>
</comment>
<evidence type="ECO:0000259" key="11">
    <source>
        <dbReference type="Pfam" id="PF14910"/>
    </source>
</evidence>
<dbReference type="InterPro" id="IPR029424">
    <property type="entry name" value="MMS22L_C"/>
</dbReference>
<dbReference type="InterPro" id="IPR029425">
    <property type="entry name" value="MMS22L_N"/>
</dbReference>
<reference evidence="13" key="1">
    <citation type="submission" date="2024-06" db="EMBL/GenBank/DDBJ databases">
        <authorList>
            <person name="Liu X."/>
            <person name="Lenzi L."/>
            <person name="Haldenby T S."/>
            <person name="Uol C."/>
        </authorList>
    </citation>
    <scope>NUCLEOTIDE SEQUENCE</scope>
</reference>
<dbReference type="GO" id="GO:0031297">
    <property type="term" value="P:replication fork processing"/>
    <property type="evidence" value="ECO:0007669"/>
    <property type="project" value="InterPro"/>
</dbReference>
<gene>
    <name evidence="13" type="ORF">CDAUBV1_LOCUS17409</name>
</gene>
<evidence type="ECO:0000256" key="4">
    <source>
        <dbReference type="ARBA" id="ARBA00021061"/>
    </source>
</evidence>
<dbReference type="GO" id="GO:0006325">
    <property type="term" value="P:chromatin organization"/>
    <property type="evidence" value="ECO:0007669"/>
    <property type="project" value="UniProtKB-KW"/>
</dbReference>
<evidence type="ECO:0000256" key="9">
    <source>
        <dbReference type="ARBA" id="ARBA00023242"/>
    </source>
</evidence>
<evidence type="ECO:0000259" key="12">
    <source>
        <dbReference type="Pfam" id="PF14911"/>
    </source>
</evidence>
<name>A0AAV2TYJ3_CALDB</name>
<keyword evidence="6" id="KW-0227">DNA damage</keyword>
<feature type="domain" description="Protein MMS22-like N-terminal" evidence="11">
    <location>
        <begin position="234"/>
        <end position="398"/>
    </location>
</feature>
<comment type="caution">
    <text evidence="13">The sequence shown here is derived from an EMBL/GenBank/DDBJ whole genome shotgun (WGS) entry which is preliminary data.</text>
</comment>
<dbReference type="PANTHER" id="PTHR28547">
    <property type="entry name" value="PROTEIN MMS22-LIKE"/>
    <property type="match status" value="1"/>
</dbReference>
<keyword evidence="5" id="KW-0158">Chromosome</keyword>
<evidence type="ECO:0000256" key="2">
    <source>
        <dbReference type="ARBA" id="ARBA00004286"/>
    </source>
</evidence>
<evidence type="ECO:0000256" key="10">
    <source>
        <dbReference type="ARBA" id="ARBA00033326"/>
    </source>
</evidence>
<dbReference type="Proteomes" id="UP001497525">
    <property type="component" value="Unassembled WGS sequence"/>
</dbReference>
<evidence type="ECO:0000256" key="6">
    <source>
        <dbReference type="ARBA" id="ARBA00022763"/>
    </source>
</evidence>
<dbReference type="GO" id="GO:0000724">
    <property type="term" value="P:double-strand break repair via homologous recombination"/>
    <property type="evidence" value="ECO:0007669"/>
    <property type="project" value="InterPro"/>
</dbReference>
<dbReference type="AlphaFoldDB" id="A0AAV2TYJ3"/>
<comment type="subcellular location">
    <subcellularLocation>
        <location evidence="2">Chromosome</location>
    </subcellularLocation>
    <subcellularLocation>
        <location evidence="1">Nucleus</location>
    </subcellularLocation>
</comment>
<evidence type="ECO:0000256" key="1">
    <source>
        <dbReference type="ARBA" id="ARBA00004123"/>
    </source>
</evidence>
<evidence type="ECO:0000256" key="8">
    <source>
        <dbReference type="ARBA" id="ARBA00023204"/>
    </source>
</evidence>
<evidence type="ECO:0000313" key="13">
    <source>
        <dbReference type="EMBL" id="CAL5142136.1"/>
    </source>
</evidence>
<dbReference type="EMBL" id="CAXLJL010000967">
    <property type="protein sequence ID" value="CAL5142136.1"/>
    <property type="molecule type" value="Genomic_DNA"/>
</dbReference>
<keyword evidence="8" id="KW-0234">DNA repair</keyword>
<evidence type="ECO:0000256" key="5">
    <source>
        <dbReference type="ARBA" id="ARBA00022454"/>
    </source>
</evidence>
<organism evidence="13 14">
    <name type="scientific">Calicophoron daubneyi</name>
    <name type="common">Rumen fluke</name>
    <name type="synonym">Paramphistomum daubneyi</name>
    <dbReference type="NCBI Taxonomy" id="300641"/>
    <lineage>
        <taxon>Eukaryota</taxon>
        <taxon>Metazoa</taxon>
        <taxon>Spiralia</taxon>
        <taxon>Lophotrochozoa</taxon>
        <taxon>Platyhelminthes</taxon>
        <taxon>Trematoda</taxon>
        <taxon>Digenea</taxon>
        <taxon>Plagiorchiida</taxon>
        <taxon>Pronocephalata</taxon>
        <taxon>Paramphistomoidea</taxon>
        <taxon>Paramphistomidae</taxon>
        <taxon>Calicophoron</taxon>
    </lineage>
</organism>